<dbReference type="PANTHER" id="PTHR11048:SF28">
    <property type="entry name" value="4-HYDROXYBENZOATE POLYPRENYLTRANSFERASE, MITOCHONDRIAL"/>
    <property type="match status" value="1"/>
</dbReference>
<evidence type="ECO:0000256" key="8">
    <source>
        <dbReference type="ARBA" id="ARBA00022946"/>
    </source>
</evidence>
<dbReference type="PANTHER" id="PTHR11048">
    <property type="entry name" value="PRENYLTRANSFERASES"/>
    <property type="match status" value="1"/>
</dbReference>
<reference evidence="16" key="1">
    <citation type="submission" date="2022-12" db="EMBL/GenBank/DDBJ databases">
        <title>Chromosome-level genome assembly of the bean flower thrips Megalurothrips usitatus.</title>
        <authorList>
            <person name="Ma L."/>
            <person name="Liu Q."/>
            <person name="Li H."/>
            <person name="Cai W."/>
        </authorList>
    </citation>
    <scope>NUCLEOTIDE SEQUENCE</scope>
    <source>
        <strain evidence="16">Cailab_2022a</strain>
    </source>
</reference>
<evidence type="ECO:0000256" key="6">
    <source>
        <dbReference type="ARBA" id="ARBA00022692"/>
    </source>
</evidence>
<dbReference type="HAMAP" id="MF_01635">
    <property type="entry name" value="UbiA"/>
    <property type="match status" value="1"/>
</dbReference>
<accession>A0AAV7XTV2</accession>
<keyword evidence="5 15" id="KW-0831">Ubiquinone biosynthesis</keyword>
<evidence type="ECO:0000256" key="12">
    <source>
        <dbReference type="ARBA" id="ARBA00049890"/>
    </source>
</evidence>
<evidence type="ECO:0000256" key="15">
    <source>
        <dbReference type="HAMAP-Rule" id="MF_03189"/>
    </source>
</evidence>
<evidence type="ECO:0000256" key="14">
    <source>
        <dbReference type="ARBA" id="ARBA00051182"/>
    </source>
</evidence>
<keyword evidence="10 15" id="KW-0472">Membrane</keyword>
<keyword evidence="11 15" id="KW-0414">Isoprene biosynthesis</keyword>
<feature type="transmembrane region" description="Helical" evidence="15">
    <location>
        <begin position="303"/>
        <end position="321"/>
    </location>
</feature>
<dbReference type="InterPro" id="IPR000537">
    <property type="entry name" value="UbiA_prenyltransferase"/>
</dbReference>
<dbReference type="Gene3D" id="1.20.120.1780">
    <property type="entry name" value="UbiA prenyltransferase"/>
    <property type="match status" value="1"/>
</dbReference>
<evidence type="ECO:0000313" key="16">
    <source>
        <dbReference type="EMBL" id="KAJ1529833.1"/>
    </source>
</evidence>
<dbReference type="InterPro" id="IPR044878">
    <property type="entry name" value="UbiA_sf"/>
</dbReference>
<dbReference type="Gene3D" id="1.10.357.140">
    <property type="entry name" value="UbiA prenyltransferase"/>
    <property type="match status" value="1"/>
</dbReference>
<keyword evidence="6 15" id="KW-0812">Transmembrane</keyword>
<evidence type="ECO:0000256" key="10">
    <source>
        <dbReference type="ARBA" id="ARBA00023136"/>
    </source>
</evidence>
<feature type="transmembrane region" description="Helical" evidence="15">
    <location>
        <begin position="400"/>
        <end position="419"/>
    </location>
</feature>
<organism evidence="16 17">
    <name type="scientific">Megalurothrips usitatus</name>
    <name type="common">bean blossom thrips</name>
    <dbReference type="NCBI Taxonomy" id="439358"/>
    <lineage>
        <taxon>Eukaryota</taxon>
        <taxon>Metazoa</taxon>
        <taxon>Ecdysozoa</taxon>
        <taxon>Arthropoda</taxon>
        <taxon>Hexapoda</taxon>
        <taxon>Insecta</taxon>
        <taxon>Pterygota</taxon>
        <taxon>Neoptera</taxon>
        <taxon>Paraneoptera</taxon>
        <taxon>Thysanoptera</taxon>
        <taxon>Terebrantia</taxon>
        <taxon>Thripoidea</taxon>
        <taxon>Thripidae</taxon>
        <taxon>Megalurothrips</taxon>
    </lineage>
</organism>
<evidence type="ECO:0000256" key="4">
    <source>
        <dbReference type="ARBA" id="ARBA00022679"/>
    </source>
</evidence>
<dbReference type="InterPro" id="IPR006370">
    <property type="entry name" value="HB_polyprenyltransferase-like"/>
</dbReference>
<dbReference type="AlphaFoldDB" id="A0AAV7XTV2"/>
<gene>
    <name evidence="15" type="primary">coq2</name>
    <name evidence="16" type="ORF">ONE63_006572</name>
</gene>
<comment type="pathway">
    <text evidence="15">Cofactor biosynthesis; ubiquinone biosynthesis.</text>
</comment>
<sequence>MYQQAIFGGICRRGMTATTRYATIISKRKNCGGINYLASYMCINCRTSHFSKWGYNFKVIPITYSQVQSPQFHRYSSTIPDRNKHLVKKFAISVPPSSCKSSLPEAFSDEGSRTFIDKVPVPMPRLSERIVNSCPLPMQPYLRLMRAERPIGTWLLYWPCGWSIALSASAGCLPNFEMLSLFAVGAFVMRGAGCTINDMWDRDIDRKVTRTQERPLVNGSIGTQDAVIFLMGQLGVGLLVLLQLNAYCVVLGASSLGLVVAYPLMKRITYWPQFILGLTFNWGALLGWAAIHGSVNWPVCLPLYLAGTCWTIFYDTIYAHQDKVDDVLLGIKSTAIKFGDNTKIWLSGFGASMIGGLVLAGMNCGIGWPYFVSVAAVATHLASQTYKLNIHNPSDCANKFISNHQVGFILFMGIVLGMLNKSDDNNENRSEDLEPSVDSGAC</sequence>
<dbReference type="InterPro" id="IPR030470">
    <property type="entry name" value="UbiA_prenylTrfase_CS"/>
</dbReference>
<dbReference type="GO" id="GO:0008299">
    <property type="term" value="P:isoprenoid biosynthetic process"/>
    <property type="evidence" value="ECO:0007669"/>
    <property type="project" value="UniProtKB-UniRule"/>
</dbReference>
<feature type="transmembrane region" description="Helical" evidence="15">
    <location>
        <begin position="244"/>
        <end position="262"/>
    </location>
</feature>
<keyword evidence="9 15" id="KW-1133">Transmembrane helix</keyword>
<dbReference type="EC" id="2.5.1.39" evidence="15"/>
<protein>
    <recommendedName>
        <fullName evidence="15">4-hydroxybenzoate polyprenyltransferase, mitochondrial</fullName>
        <shortName evidence="15">4-HB polyprenyltransferase</shortName>
        <ecNumber evidence="15">2.5.1.39</ecNumber>
    </recommendedName>
    <alternativeName>
        <fullName evidence="15">Para-hydroxybenzoate--polyprenyltransferase</fullName>
        <shortName evidence="15">PHB:PPT</shortName>
        <shortName evidence="15">PHB:polyprenyltransferase</shortName>
    </alternativeName>
</protein>
<dbReference type="Proteomes" id="UP001075354">
    <property type="component" value="Chromosome 3"/>
</dbReference>
<keyword evidence="8" id="KW-0809">Transit peptide</keyword>
<evidence type="ECO:0000256" key="2">
    <source>
        <dbReference type="ARBA" id="ARBA00004141"/>
    </source>
</evidence>
<dbReference type="FunFam" id="1.10.357.140:FF:000003">
    <property type="entry name" value="4-hydroxybenzoate polyprenyltransferase, mitochondrial"/>
    <property type="match status" value="1"/>
</dbReference>
<feature type="transmembrane region" description="Helical" evidence="15">
    <location>
        <begin position="274"/>
        <end position="291"/>
    </location>
</feature>
<dbReference type="GO" id="GO:0006744">
    <property type="term" value="P:ubiquinone biosynthetic process"/>
    <property type="evidence" value="ECO:0007669"/>
    <property type="project" value="UniProtKB-UniRule"/>
</dbReference>
<dbReference type="FunFam" id="1.20.120.1780:FF:000001">
    <property type="entry name" value="4-hydroxybenzoate octaprenyltransferase"/>
    <property type="match status" value="1"/>
</dbReference>
<comment type="catalytic activity">
    <reaction evidence="14">
        <text>an all-trans-polyprenyl diphosphate + 4-hydroxybenzoate = a 4-hydroxy-3-(all-trans-polyprenyl)benzoate + diphosphate</text>
        <dbReference type="Rhea" id="RHEA:44504"/>
        <dbReference type="Rhea" id="RHEA-COMP:9514"/>
        <dbReference type="Rhea" id="RHEA-COMP:9564"/>
        <dbReference type="ChEBI" id="CHEBI:17879"/>
        <dbReference type="ChEBI" id="CHEBI:33019"/>
        <dbReference type="ChEBI" id="CHEBI:58914"/>
        <dbReference type="ChEBI" id="CHEBI:78396"/>
        <dbReference type="EC" id="2.5.1.39"/>
    </reaction>
    <physiologicalReaction direction="left-to-right" evidence="14">
        <dbReference type="Rhea" id="RHEA:44505"/>
    </physiologicalReaction>
</comment>
<comment type="subcellular location">
    <subcellularLocation>
        <location evidence="2">Membrane</location>
        <topology evidence="2">Multi-pass membrane protein</topology>
    </subcellularLocation>
    <subcellularLocation>
        <location evidence="15">Mitochondrion inner membrane</location>
        <topology evidence="15">Multi-pass membrane protein</topology>
        <orientation evidence="15">Matrix side</orientation>
    </subcellularLocation>
</comment>
<comment type="cofactor">
    <cofactor evidence="1 15">
        <name>Mg(2+)</name>
        <dbReference type="ChEBI" id="CHEBI:18420"/>
    </cofactor>
</comment>
<evidence type="ECO:0000256" key="1">
    <source>
        <dbReference type="ARBA" id="ARBA00001946"/>
    </source>
</evidence>
<keyword evidence="17" id="KW-1185">Reference proteome</keyword>
<evidence type="ECO:0000256" key="13">
    <source>
        <dbReference type="ARBA" id="ARBA00050454"/>
    </source>
</evidence>
<evidence type="ECO:0000256" key="11">
    <source>
        <dbReference type="ARBA" id="ARBA00023229"/>
    </source>
</evidence>
<dbReference type="CDD" id="cd13959">
    <property type="entry name" value="PT_UbiA_COQ2"/>
    <property type="match status" value="1"/>
</dbReference>
<evidence type="ECO:0000256" key="3">
    <source>
        <dbReference type="ARBA" id="ARBA00005985"/>
    </source>
</evidence>
<proteinExistence type="inferred from homology"/>
<dbReference type="NCBIfam" id="TIGR01474">
    <property type="entry name" value="ubiA_proteo"/>
    <property type="match status" value="1"/>
</dbReference>
<evidence type="ECO:0000313" key="17">
    <source>
        <dbReference type="Proteomes" id="UP001075354"/>
    </source>
</evidence>
<dbReference type="Pfam" id="PF01040">
    <property type="entry name" value="UbiA"/>
    <property type="match status" value="1"/>
</dbReference>
<dbReference type="GO" id="GO:0005743">
    <property type="term" value="C:mitochondrial inner membrane"/>
    <property type="evidence" value="ECO:0007669"/>
    <property type="project" value="UniProtKB-SubCell"/>
</dbReference>
<keyword evidence="7 15" id="KW-0999">Mitochondrion inner membrane</keyword>
<keyword evidence="4 15" id="KW-0808">Transferase</keyword>
<comment type="similarity">
    <text evidence="3 15">Belongs to the UbiA prenyltransferase family.</text>
</comment>
<evidence type="ECO:0000256" key="7">
    <source>
        <dbReference type="ARBA" id="ARBA00022792"/>
    </source>
</evidence>
<dbReference type="InterPro" id="IPR039653">
    <property type="entry name" value="Prenyltransferase"/>
</dbReference>
<dbReference type="GO" id="GO:0008412">
    <property type="term" value="F:4-hydroxybenzoate polyprenyltransferase activity"/>
    <property type="evidence" value="ECO:0007669"/>
    <property type="project" value="UniProtKB-EC"/>
</dbReference>
<comment type="caution">
    <text evidence="16">The sequence shown here is derived from an EMBL/GenBank/DDBJ whole genome shotgun (WGS) entry which is preliminary data.</text>
</comment>
<evidence type="ECO:0000256" key="9">
    <source>
        <dbReference type="ARBA" id="ARBA00022989"/>
    </source>
</evidence>
<keyword evidence="15" id="KW-0496">Mitochondrion</keyword>
<comment type="catalytic activity">
    <reaction evidence="13">
        <text>all-trans-nonaprenyl diphosphate + 4-hydroxybenzoate = 4-hydroxy-3-(all-trans-nonaprenyl)benzoate + diphosphate</text>
        <dbReference type="Rhea" id="RHEA:17709"/>
        <dbReference type="ChEBI" id="CHEBI:17879"/>
        <dbReference type="ChEBI" id="CHEBI:33019"/>
        <dbReference type="ChEBI" id="CHEBI:58391"/>
        <dbReference type="ChEBI" id="CHEBI:84502"/>
        <dbReference type="EC" id="2.5.1.39"/>
    </reaction>
    <physiologicalReaction direction="left-to-right" evidence="13">
        <dbReference type="Rhea" id="RHEA:17710"/>
    </physiologicalReaction>
</comment>
<comment type="function">
    <text evidence="15">Catalyzes the prenylation of para-hydroxybenzoate (PHB) with an all-trans polyprenyl group. Mediates the second step in the final reaction sequence of coenzyme Q (CoQ) biosynthesis, which is the condensation of the polyisoprenoid side chain with PHB, generating the first membrane-bound Q intermediate.</text>
</comment>
<name>A0AAV7XTV2_9NEOP</name>
<comment type="catalytic activity">
    <reaction evidence="12">
        <text>all-trans-decaprenyl diphosphate + 4-hydroxybenzoate = 4-hydroxy-3-(all-trans-decaprenyl)benzoate + diphosphate</text>
        <dbReference type="Rhea" id="RHEA:44564"/>
        <dbReference type="ChEBI" id="CHEBI:17879"/>
        <dbReference type="ChEBI" id="CHEBI:33019"/>
        <dbReference type="ChEBI" id="CHEBI:60721"/>
        <dbReference type="ChEBI" id="CHEBI:84503"/>
        <dbReference type="EC" id="2.5.1.39"/>
    </reaction>
    <physiologicalReaction direction="left-to-right" evidence="12">
        <dbReference type="Rhea" id="RHEA:44565"/>
    </physiologicalReaction>
</comment>
<dbReference type="PROSITE" id="PS00943">
    <property type="entry name" value="UBIA"/>
    <property type="match status" value="1"/>
</dbReference>
<dbReference type="EMBL" id="JAPTSV010000003">
    <property type="protein sequence ID" value="KAJ1529833.1"/>
    <property type="molecule type" value="Genomic_DNA"/>
</dbReference>
<evidence type="ECO:0000256" key="5">
    <source>
        <dbReference type="ARBA" id="ARBA00022688"/>
    </source>
</evidence>
<feature type="transmembrane region" description="Helical" evidence="15">
    <location>
        <begin position="342"/>
        <end position="362"/>
    </location>
</feature>